<keyword evidence="3" id="KW-1185">Reference proteome</keyword>
<feature type="region of interest" description="Disordered" evidence="1">
    <location>
        <begin position="54"/>
        <end position="102"/>
    </location>
</feature>
<organism evidence="2 3">
    <name type="scientific">Clytia hemisphaerica</name>
    <dbReference type="NCBI Taxonomy" id="252671"/>
    <lineage>
        <taxon>Eukaryota</taxon>
        <taxon>Metazoa</taxon>
        <taxon>Cnidaria</taxon>
        <taxon>Hydrozoa</taxon>
        <taxon>Hydroidolina</taxon>
        <taxon>Leptothecata</taxon>
        <taxon>Obeliida</taxon>
        <taxon>Clytiidae</taxon>
        <taxon>Clytia</taxon>
    </lineage>
</organism>
<proteinExistence type="predicted"/>
<evidence type="ECO:0000313" key="3">
    <source>
        <dbReference type="Proteomes" id="UP000594262"/>
    </source>
</evidence>
<dbReference type="AlphaFoldDB" id="A0A7M5XEP6"/>
<name>A0A7M5XEP6_9CNID</name>
<evidence type="ECO:0000256" key="1">
    <source>
        <dbReference type="SAM" id="MobiDB-lite"/>
    </source>
</evidence>
<sequence length="170" mass="20434">QPKFKTSTKHPKIAFRHFKEEIFYPAGEMKMTKLIVLFVAMLVMVKCSPTTTEEVEEKRGEFSTEDTAVEDALENVQDEDLSDLDDEEDEDEDEDAEEMEDPTHYRRKCRYVRKCRSSKKCSRVRIPAKHAGKGQYKKPRYQLRCKPVRRCRRVRVCRKVRIQRKYRYRY</sequence>
<dbReference type="EnsemblMetazoa" id="CLYHEMT021263.4">
    <property type="protein sequence ID" value="CLYHEMP021263.4"/>
    <property type="gene ID" value="CLYHEMG021263"/>
</dbReference>
<reference evidence="2" key="1">
    <citation type="submission" date="2021-01" db="UniProtKB">
        <authorList>
            <consortium name="EnsemblMetazoa"/>
        </authorList>
    </citation>
    <scope>IDENTIFICATION</scope>
</reference>
<feature type="compositionally biased region" description="Acidic residues" evidence="1">
    <location>
        <begin position="63"/>
        <end position="100"/>
    </location>
</feature>
<accession>A0A7M5XEP6</accession>
<evidence type="ECO:0000313" key="2">
    <source>
        <dbReference type="EnsemblMetazoa" id="CLYHEMP021263.4"/>
    </source>
</evidence>
<dbReference type="Proteomes" id="UP000594262">
    <property type="component" value="Unplaced"/>
</dbReference>
<protein>
    <submittedName>
        <fullName evidence="2">Uncharacterized protein</fullName>
    </submittedName>
</protein>